<keyword evidence="12 15" id="KW-0170">Cobalt</keyword>
<dbReference type="PROSITE" id="PS00759">
    <property type="entry name" value="ARGE_DAPE_CPG2_2"/>
    <property type="match status" value="1"/>
</dbReference>
<evidence type="ECO:0000256" key="1">
    <source>
        <dbReference type="ARBA" id="ARBA00005130"/>
    </source>
</evidence>
<evidence type="ECO:0000256" key="11">
    <source>
        <dbReference type="ARBA" id="ARBA00023154"/>
    </source>
</evidence>
<dbReference type="Proteomes" id="UP000287447">
    <property type="component" value="Unassembled WGS sequence"/>
</dbReference>
<keyword evidence="6 15" id="KW-0028">Amino-acid biosynthesis</keyword>
<evidence type="ECO:0000256" key="5">
    <source>
        <dbReference type="ARBA" id="ARBA00022391"/>
    </source>
</evidence>
<keyword evidence="8 15" id="KW-0378">Hydrolase</keyword>
<evidence type="ECO:0000256" key="10">
    <source>
        <dbReference type="ARBA" id="ARBA00022915"/>
    </source>
</evidence>
<evidence type="ECO:0000256" key="12">
    <source>
        <dbReference type="ARBA" id="ARBA00023285"/>
    </source>
</evidence>
<keyword evidence="10 15" id="KW-0220">Diaminopimelate biosynthesis</keyword>
<dbReference type="EMBL" id="SADE01000002">
    <property type="protein sequence ID" value="RVU36960.1"/>
    <property type="molecule type" value="Genomic_DNA"/>
</dbReference>
<dbReference type="SUPFAM" id="SSF53187">
    <property type="entry name" value="Zn-dependent exopeptidases"/>
    <property type="match status" value="1"/>
</dbReference>
<comment type="function">
    <text evidence="15">Catalyzes the hydrolysis of N-succinyl-L,L-diaminopimelic acid (SDAP), forming succinate and LL-2,6-diaminopimelate (DAP), an intermediate involved in the bacterial biosynthesis of lysine and meso-diaminopimelic acid, an essential component of bacterial cell walls.</text>
</comment>
<feature type="binding site" evidence="15">
    <location>
        <position position="138"/>
    </location>
    <ligand>
        <name>Zn(2+)</name>
        <dbReference type="ChEBI" id="CHEBI:29105"/>
        <label>2</label>
    </ligand>
</feature>
<protein>
    <recommendedName>
        <fullName evidence="5 15">Succinyl-diaminopimelate desuccinylase</fullName>
        <shortName evidence="15">SDAP desuccinylase</shortName>
        <ecNumber evidence="4 15">3.5.1.18</ecNumber>
    </recommendedName>
    <alternativeName>
        <fullName evidence="13 15">N-succinyl-LL-2,6-diaminoheptanedioate amidohydrolase</fullName>
    </alternativeName>
</protein>
<evidence type="ECO:0000256" key="6">
    <source>
        <dbReference type="ARBA" id="ARBA00022605"/>
    </source>
</evidence>
<dbReference type="GO" id="GO:0019877">
    <property type="term" value="P:diaminopimelate biosynthetic process"/>
    <property type="evidence" value="ECO:0007669"/>
    <property type="project" value="UniProtKB-UniRule"/>
</dbReference>
<evidence type="ECO:0000256" key="13">
    <source>
        <dbReference type="ARBA" id="ARBA00031891"/>
    </source>
</evidence>
<dbReference type="Pfam" id="PF07687">
    <property type="entry name" value="M20_dimer"/>
    <property type="match status" value="1"/>
</dbReference>
<evidence type="ECO:0000313" key="18">
    <source>
        <dbReference type="Proteomes" id="UP000287447"/>
    </source>
</evidence>
<dbReference type="InterPro" id="IPR001261">
    <property type="entry name" value="ArgE/DapE_CS"/>
</dbReference>
<accession>A0A3S2VQA2</accession>
<name>A0A3S2VQA2_9PROT</name>
<dbReference type="InterPro" id="IPR036264">
    <property type="entry name" value="Bact_exopeptidase_dim_dom"/>
</dbReference>
<dbReference type="Gene3D" id="3.40.630.10">
    <property type="entry name" value="Zn peptidases"/>
    <property type="match status" value="2"/>
</dbReference>
<feature type="domain" description="Peptidase M20 dimerisation" evidence="16">
    <location>
        <begin position="179"/>
        <end position="284"/>
    </location>
</feature>
<evidence type="ECO:0000313" key="17">
    <source>
        <dbReference type="EMBL" id="RVU36960.1"/>
    </source>
</evidence>
<comment type="similarity">
    <text evidence="2 15">Belongs to the peptidase M20A family. DapE subfamily.</text>
</comment>
<dbReference type="NCBIfam" id="NF009557">
    <property type="entry name" value="PRK13009.1"/>
    <property type="match status" value="1"/>
</dbReference>
<keyword evidence="7 15" id="KW-0479">Metal-binding</keyword>
<sequence>MDPVAFAADLIRCPSVTPAEGGALDLLQERLTSLGFQCRRMPFHAPGTDPVDNLYARLGTGQPNFVFAGHTDVVPVGDNGAWTRDPFAGEVADGVLHGRGASDMKGAIAAFTAAVARFLDSHGAPNGSISLLITGDEEGPAVNGTRKMLEALAADGEVFDACITGEPTNPDELGDMVKIGRRGSLNGYLTAFGTQGHTGYPHLADNAAHRMVDLLKALIDLELDAGSDHFQASTLAISTIDIANPATNVIPAEAKAVFNIRFNDLHSSASLEEKLRAVLDEAAGGTAHYALEIVCSGESFLTPPGDLSEMLTEACLEVVGRRPELSTTGGTSDSRFIKDYCPVVDFGLVGKTMHKVDEQVPVADVEGLSRIYGKVLDRYFGVAD</sequence>
<comment type="cofactor">
    <cofactor evidence="15">
        <name>Zn(2+)</name>
        <dbReference type="ChEBI" id="CHEBI:29105"/>
    </cofactor>
    <cofactor evidence="15">
        <name>Co(2+)</name>
        <dbReference type="ChEBI" id="CHEBI:48828"/>
    </cofactor>
    <text evidence="15">Binds 2 Zn(2+) or Co(2+) ions per subunit.</text>
</comment>
<comment type="subunit">
    <text evidence="3 15">Homodimer.</text>
</comment>
<dbReference type="Pfam" id="PF01546">
    <property type="entry name" value="Peptidase_M20"/>
    <property type="match status" value="1"/>
</dbReference>
<feature type="active site" evidence="15">
    <location>
        <position position="72"/>
    </location>
</feature>
<dbReference type="SUPFAM" id="SSF55031">
    <property type="entry name" value="Bacterial exopeptidase dimerisation domain"/>
    <property type="match status" value="1"/>
</dbReference>
<feature type="active site" description="Proton acceptor" evidence="15">
    <location>
        <position position="137"/>
    </location>
</feature>
<dbReference type="PANTHER" id="PTHR43808">
    <property type="entry name" value="ACETYLORNITHINE DEACETYLASE"/>
    <property type="match status" value="1"/>
</dbReference>
<feature type="binding site" evidence="15">
    <location>
        <position position="103"/>
    </location>
    <ligand>
        <name>Zn(2+)</name>
        <dbReference type="ChEBI" id="CHEBI:29105"/>
        <label>1</label>
    </ligand>
</feature>
<keyword evidence="9 15" id="KW-0862">Zinc</keyword>
<evidence type="ECO:0000256" key="14">
    <source>
        <dbReference type="ARBA" id="ARBA00051301"/>
    </source>
</evidence>
<dbReference type="InterPro" id="IPR011650">
    <property type="entry name" value="Peptidase_M20_dimer"/>
</dbReference>
<comment type="pathway">
    <text evidence="1 15">Amino-acid biosynthesis; L-lysine biosynthesis via DAP pathway; LL-2,6-diaminopimelate from (S)-tetrahydrodipicolinate (succinylase route): step 3/3.</text>
</comment>
<dbReference type="GO" id="GO:0006526">
    <property type="term" value="P:L-arginine biosynthetic process"/>
    <property type="evidence" value="ECO:0007669"/>
    <property type="project" value="TreeGrafter"/>
</dbReference>
<dbReference type="GO" id="GO:0009014">
    <property type="term" value="F:succinyl-diaminopimelate desuccinylase activity"/>
    <property type="evidence" value="ECO:0007669"/>
    <property type="project" value="UniProtKB-UniRule"/>
</dbReference>
<evidence type="ECO:0000256" key="9">
    <source>
        <dbReference type="ARBA" id="ARBA00022833"/>
    </source>
</evidence>
<evidence type="ECO:0000256" key="7">
    <source>
        <dbReference type="ARBA" id="ARBA00022723"/>
    </source>
</evidence>
<dbReference type="NCBIfam" id="TIGR01246">
    <property type="entry name" value="dapE_proteo"/>
    <property type="match status" value="1"/>
</dbReference>
<dbReference type="HAMAP" id="MF_01690">
    <property type="entry name" value="DapE"/>
    <property type="match status" value="1"/>
</dbReference>
<evidence type="ECO:0000256" key="2">
    <source>
        <dbReference type="ARBA" id="ARBA00006746"/>
    </source>
</evidence>
<keyword evidence="11 15" id="KW-0457">Lysine biosynthesis</keyword>
<dbReference type="InterPro" id="IPR050072">
    <property type="entry name" value="Peptidase_M20A"/>
</dbReference>
<reference evidence="18" key="1">
    <citation type="submission" date="2019-01" db="EMBL/GenBank/DDBJ databases">
        <title>Gri0909 isolated from a small marine red alga.</title>
        <authorList>
            <person name="Kim J."/>
            <person name="Jeong S.E."/>
            <person name="Jeon C.O."/>
        </authorList>
    </citation>
    <scope>NUCLEOTIDE SEQUENCE [LARGE SCALE GENOMIC DNA]</scope>
    <source>
        <strain evidence="18">Gri0909</strain>
    </source>
</reference>
<dbReference type="InterPro" id="IPR002933">
    <property type="entry name" value="Peptidase_M20"/>
</dbReference>
<dbReference type="OrthoDB" id="9809784at2"/>
<comment type="caution">
    <text evidence="17">The sequence shown here is derived from an EMBL/GenBank/DDBJ whole genome shotgun (WGS) entry which is preliminary data.</text>
</comment>
<feature type="binding site" evidence="15">
    <location>
        <position position="354"/>
    </location>
    <ligand>
        <name>Zn(2+)</name>
        <dbReference type="ChEBI" id="CHEBI:29105"/>
        <label>2</label>
    </ligand>
</feature>
<dbReference type="GO" id="GO:0050897">
    <property type="term" value="F:cobalt ion binding"/>
    <property type="evidence" value="ECO:0007669"/>
    <property type="project" value="UniProtKB-UniRule"/>
</dbReference>
<evidence type="ECO:0000256" key="3">
    <source>
        <dbReference type="ARBA" id="ARBA00011738"/>
    </source>
</evidence>
<feature type="binding site" evidence="15">
    <location>
        <position position="166"/>
    </location>
    <ligand>
        <name>Zn(2+)</name>
        <dbReference type="ChEBI" id="CHEBI:29105"/>
        <label>1</label>
    </ligand>
</feature>
<evidence type="ECO:0000259" key="16">
    <source>
        <dbReference type="Pfam" id="PF07687"/>
    </source>
</evidence>
<dbReference type="GO" id="GO:0008777">
    <property type="term" value="F:acetylornithine deacetylase activity"/>
    <property type="evidence" value="ECO:0007669"/>
    <property type="project" value="TreeGrafter"/>
</dbReference>
<dbReference type="UniPathway" id="UPA00034">
    <property type="reaction ID" value="UER00021"/>
</dbReference>
<dbReference type="InterPro" id="IPR005941">
    <property type="entry name" value="DapE_proteobac"/>
</dbReference>
<dbReference type="GO" id="GO:0008270">
    <property type="term" value="F:zinc ion binding"/>
    <property type="evidence" value="ECO:0007669"/>
    <property type="project" value="UniProtKB-UniRule"/>
</dbReference>
<dbReference type="EC" id="3.5.1.18" evidence="4 15"/>
<dbReference type="CDD" id="cd03891">
    <property type="entry name" value="M20_DapE_proteobac"/>
    <property type="match status" value="1"/>
</dbReference>
<evidence type="ECO:0000256" key="4">
    <source>
        <dbReference type="ARBA" id="ARBA00011921"/>
    </source>
</evidence>
<gene>
    <name evidence="15" type="primary">dapE</name>
    <name evidence="17" type="ORF">EOI86_15575</name>
</gene>
<dbReference type="PANTHER" id="PTHR43808:SF31">
    <property type="entry name" value="N-ACETYL-L-CITRULLINE DEACETYLASE"/>
    <property type="match status" value="1"/>
</dbReference>
<comment type="catalytic activity">
    <reaction evidence="14 15">
        <text>N-succinyl-(2S,6S)-2,6-diaminopimelate + H2O = (2S,6S)-2,6-diaminopimelate + succinate</text>
        <dbReference type="Rhea" id="RHEA:22608"/>
        <dbReference type="ChEBI" id="CHEBI:15377"/>
        <dbReference type="ChEBI" id="CHEBI:30031"/>
        <dbReference type="ChEBI" id="CHEBI:57609"/>
        <dbReference type="ChEBI" id="CHEBI:58087"/>
        <dbReference type="EC" id="3.5.1.18"/>
    </reaction>
</comment>
<evidence type="ECO:0000256" key="15">
    <source>
        <dbReference type="HAMAP-Rule" id="MF_01690"/>
    </source>
</evidence>
<feature type="binding site" evidence="15">
    <location>
        <position position="103"/>
    </location>
    <ligand>
        <name>Zn(2+)</name>
        <dbReference type="ChEBI" id="CHEBI:29105"/>
        <label>2</label>
    </ligand>
</feature>
<dbReference type="AlphaFoldDB" id="A0A3S2VQA2"/>
<feature type="binding site" evidence="15">
    <location>
        <position position="70"/>
    </location>
    <ligand>
        <name>Zn(2+)</name>
        <dbReference type="ChEBI" id="CHEBI:29105"/>
        <label>1</label>
    </ligand>
</feature>
<dbReference type="RefSeq" id="WP_127766481.1">
    <property type="nucleotide sequence ID" value="NZ_SADE01000002.1"/>
</dbReference>
<keyword evidence="18" id="KW-1185">Reference proteome</keyword>
<dbReference type="GO" id="GO:0009089">
    <property type="term" value="P:lysine biosynthetic process via diaminopimelate"/>
    <property type="evidence" value="ECO:0007669"/>
    <property type="project" value="UniProtKB-UniRule"/>
</dbReference>
<proteinExistence type="inferred from homology"/>
<organism evidence="17 18">
    <name type="scientific">Hwanghaeella grinnelliae</name>
    <dbReference type="NCBI Taxonomy" id="2500179"/>
    <lineage>
        <taxon>Bacteria</taxon>
        <taxon>Pseudomonadati</taxon>
        <taxon>Pseudomonadota</taxon>
        <taxon>Alphaproteobacteria</taxon>
        <taxon>Rhodospirillales</taxon>
        <taxon>Rhodospirillaceae</taxon>
        <taxon>Hwanghaeella</taxon>
    </lineage>
</organism>
<evidence type="ECO:0000256" key="8">
    <source>
        <dbReference type="ARBA" id="ARBA00022801"/>
    </source>
</evidence>